<dbReference type="Pfam" id="PF00593">
    <property type="entry name" value="TonB_dep_Rec_b-barrel"/>
    <property type="match status" value="1"/>
</dbReference>
<keyword evidence="12 19" id="KW-0675">Receptor</keyword>
<evidence type="ECO:0000256" key="17">
    <source>
        <dbReference type="SAM" id="SignalP"/>
    </source>
</evidence>
<evidence type="ECO:0000256" key="9">
    <source>
        <dbReference type="ARBA" id="ARBA00023065"/>
    </source>
</evidence>
<dbReference type="InterPro" id="IPR012910">
    <property type="entry name" value="Plug_dom"/>
</dbReference>
<organism evidence="19 20">
    <name type="scientific">Chitiniphilus eburneus</name>
    <dbReference type="NCBI Taxonomy" id="2571148"/>
    <lineage>
        <taxon>Bacteria</taxon>
        <taxon>Pseudomonadati</taxon>
        <taxon>Pseudomonadota</taxon>
        <taxon>Betaproteobacteria</taxon>
        <taxon>Neisseriales</taxon>
        <taxon>Chitinibacteraceae</taxon>
        <taxon>Chitiniphilus</taxon>
    </lineage>
</organism>
<evidence type="ECO:0000256" key="6">
    <source>
        <dbReference type="ARBA" id="ARBA00022692"/>
    </source>
</evidence>
<dbReference type="Pfam" id="PF07715">
    <property type="entry name" value="Plug"/>
    <property type="match status" value="1"/>
</dbReference>
<dbReference type="GO" id="GO:0015343">
    <property type="term" value="F:siderophore-iron transmembrane transporter activity"/>
    <property type="evidence" value="ECO:0007669"/>
    <property type="project" value="InterPro"/>
</dbReference>
<evidence type="ECO:0000256" key="1">
    <source>
        <dbReference type="ARBA" id="ARBA00004571"/>
    </source>
</evidence>
<keyword evidence="9" id="KW-0406">Ion transport</keyword>
<evidence type="ECO:0000256" key="15">
    <source>
        <dbReference type="PROSITE-ProRule" id="PRU10144"/>
    </source>
</evidence>
<reference evidence="19 20" key="1">
    <citation type="submission" date="2019-04" db="EMBL/GenBank/DDBJ databases">
        <title>Chitiniphilus eburnea sp. nov., a novel chitinolytic bacterium isolated from aquaculture sludge.</title>
        <authorList>
            <person name="Sheng M."/>
        </authorList>
    </citation>
    <scope>NUCLEOTIDE SEQUENCE [LARGE SCALE GENOMIC DNA]</scope>
    <source>
        <strain evidence="19 20">HX-2-15</strain>
    </source>
</reference>
<dbReference type="SMART" id="SM00965">
    <property type="entry name" value="STN"/>
    <property type="match status" value="1"/>
</dbReference>
<feature type="short sequence motif" description="TonB C-terminal box" evidence="15">
    <location>
        <begin position="775"/>
        <end position="792"/>
    </location>
</feature>
<keyword evidence="20" id="KW-1185">Reference proteome</keyword>
<evidence type="ECO:0000256" key="14">
    <source>
        <dbReference type="PROSITE-ProRule" id="PRU01360"/>
    </source>
</evidence>
<keyword evidence="11 14" id="KW-0472">Membrane</keyword>
<evidence type="ECO:0000256" key="4">
    <source>
        <dbReference type="ARBA" id="ARBA00022452"/>
    </source>
</evidence>
<keyword evidence="4 14" id="KW-1134">Transmembrane beta strand</keyword>
<accession>A0A4U0PXN5</accession>
<evidence type="ECO:0000256" key="12">
    <source>
        <dbReference type="ARBA" id="ARBA00023170"/>
    </source>
</evidence>
<evidence type="ECO:0000256" key="13">
    <source>
        <dbReference type="ARBA" id="ARBA00023237"/>
    </source>
</evidence>
<evidence type="ECO:0000256" key="2">
    <source>
        <dbReference type="ARBA" id="ARBA00009810"/>
    </source>
</evidence>
<dbReference type="GO" id="GO:0009279">
    <property type="term" value="C:cell outer membrane"/>
    <property type="evidence" value="ECO:0007669"/>
    <property type="project" value="UniProtKB-SubCell"/>
</dbReference>
<evidence type="ECO:0000256" key="8">
    <source>
        <dbReference type="ARBA" id="ARBA00023004"/>
    </source>
</evidence>
<dbReference type="InterPro" id="IPR039426">
    <property type="entry name" value="TonB-dep_rcpt-like"/>
</dbReference>
<comment type="subcellular location">
    <subcellularLocation>
        <location evidence="1 14">Cell outer membrane</location>
        <topology evidence="1 14">Multi-pass membrane protein</topology>
    </subcellularLocation>
</comment>
<evidence type="ECO:0000259" key="18">
    <source>
        <dbReference type="SMART" id="SM00965"/>
    </source>
</evidence>
<dbReference type="AlphaFoldDB" id="A0A4U0PXN5"/>
<gene>
    <name evidence="19" type="ORF">FAZ21_10615</name>
</gene>
<dbReference type="RefSeq" id="WP_136773423.1">
    <property type="nucleotide sequence ID" value="NZ_SUMF01000010.1"/>
</dbReference>
<dbReference type="SUPFAM" id="SSF56935">
    <property type="entry name" value="Porins"/>
    <property type="match status" value="1"/>
</dbReference>
<proteinExistence type="inferred from homology"/>
<dbReference type="NCBIfam" id="NF041676">
    <property type="entry name" value="FecA_OM_dicitr"/>
    <property type="match status" value="1"/>
</dbReference>
<evidence type="ECO:0000256" key="11">
    <source>
        <dbReference type="ARBA" id="ARBA00023136"/>
    </source>
</evidence>
<evidence type="ECO:0000313" key="20">
    <source>
        <dbReference type="Proteomes" id="UP000310016"/>
    </source>
</evidence>
<feature type="chain" id="PRO_5020234103" evidence="17">
    <location>
        <begin position="30"/>
        <end position="792"/>
    </location>
</feature>
<keyword evidence="13 14" id="KW-0998">Cell outer membrane</keyword>
<name>A0A4U0PXN5_9NEIS</name>
<dbReference type="InterPro" id="IPR010917">
    <property type="entry name" value="TonB_rcpt_CS"/>
</dbReference>
<feature type="domain" description="Secretin/TonB short N-terminal" evidence="18">
    <location>
        <begin position="63"/>
        <end position="114"/>
    </location>
</feature>
<evidence type="ECO:0000256" key="3">
    <source>
        <dbReference type="ARBA" id="ARBA00022448"/>
    </source>
</evidence>
<dbReference type="NCBIfam" id="TIGR01783">
    <property type="entry name" value="TonB-siderophor"/>
    <property type="match status" value="1"/>
</dbReference>
<evidence type="ECO:0000256" key="16">
    <source>
        <dbReference type="RuleBase" id="RU003357"/>
    </source>
</evidence>
<keyword evidence="7 17" id="KW-0732">Signal</keyword>
<keyword evidence="6 14" id="KW-0812">Transmembrane</keyword>
<sequence length="792" mass="85380">MSRSFPSALPHRLRASMLAVALTLGGAHAAPADPASPAVAQHHAIDAGPLGPALARFAAAAGIALSFDAARTEGLTSPGLHGRYDVEAGLAQLLAGSGLTAQRTAPGIYTLLLRQDVAPVSPAPATGTTLATIAVVGDWLADGSPAHVFEHPGARDVARRADFAEEGATTVREVLNRMPGVVAPENNGTGSHDLALNFGIRGLNPRLASRSTVLIDGIPLPFAPYGQPQLSFAPVSLGNLDAVDVVRGGGSVRYGPQNVGGIVNFVTRAIPKDVGAQIGVQSEISPAGHGGSPKTSANLLLGGTDERGLGAALLYSGVRGSDWREHSDTTIDDVMLKGAFQIDPAHSVTAMFQHYEGHAEMPGGLNRADYDADPFQSTRPDDSFWGRRTLASVGYAYRPDSTREFTAGGFFTTTLRSGYLDQGKNLTLSPREYWVRGAQARYAQVFGLGDTRHEIGIGYRFISETSHEQRLWSPAASGVLPDGGSPIDRDTRGHTMAHALYLDDRIDVGRWTITPGIRYELISSRQDNTLKNRRDSGDYNVPLPALNVVYRMSEAWNLYGNTEGSFGTVQYSQMGKAVASGSVKPEKARTWELGTRYDNGTVQAELGAFLINFDNQYESNQVTDSVTARGETRHQGIEAAGRYHLIGLDERLRGLNAFFNYAFVDARIREAGANQGNYVPFSPRHKGLLGMDYRIAAWQFALDGQAQSGMYADNANTREENARGNTGWIPGYMVWGLNGSYDFGPTLANLTLRFGVKNVFDRRYFTRSFDDNNRGKYVGEPRTFYLNASAAF</sequence>
<evidence type="ECO:0000313" key="19">
    <source>
        <dbReference type="EMBL" id="TJZ73307.1"/>
    </source>
</evidence>
<dbReference type="OrthoDB" id="8530571at2"/>
<dbReference type="PANTHER" id="PTHR30442:SF0">
    <property type="entry name" value="FE(3+) DICITRATE TRANSPORT PROTEIN FECA"/>
    <property type="match status" value="1"/>
</dbReference>
<evidence type="ECO:0000256" key="5">
    <source>
        <dbReference type="ARBA" id="ARBA00022496"/>
    </source>
</evidence>
<feature type="signal peptide" evidence="17">
    <location>
        <begin position="1"/>
        <end position="29"/>
    </location>
</feature>
<dbReference type="Proteomes" id="UP000310016">
    <property type="component" value="Unassembled WGS sequence"/>
</dbReference>
<evidence type="ECO:0000256" key="7">
    <source>
        <dbReference type="ARBA" id="ARBA00022729"/>
    </source>
</evidence>
<dbReference type="EMBL" id="SUMF01000010">
    <property type="protein sequence ID" value="TJZ73307.1"/>
    <property type="molecule type" value="Genomic_DNA"/>
</dbReference>
<dbReference type="InterPro" id="IPR011662">
    <property type="entry name" value="Secretin/TonB_short_N"/>
</dbReference>
<dbReference type="Gene3D" id="3.55.50.30">
    <property type="match status" value="1"/>
</dbReference>
<dbReference type="CDD" id="cd01347">
    <property type="entry name" value="ligand_gated_channel"/>
    <property type="match status" value="1"/>
</dbReference>
<comment type="similarity">
    <text evidence="2 14 16">Belongs to the TonB-dependent receptor family.</text>
</comment>
<keyword evidence="8" id="KW-0408">Iron</keyword>
<dbReference type="InterPro" id="IPR000531">
    <property type="entry name" value="Beta-barrel_TonB"/>
</dbReference>
<dbReference type="InterPro" id="IPR010105">
    <property type="entry name" value="TonB_sidphr_rcpt"/>
</dbReference>
<dbReference type="InterPro" id="IPR037066">
    <property type="entry name" value="Plug_dom_sf"/>
</dbReference>
<dbReference type="PROSITE" id="PS01156">
    <property type="entry name" value="TONB_DEPENDENT_REC_2"/>
    <property type="match status" value="1"/>
</dbReference>
<dbReference type="InterPro" id="IPR049654">
    <property type="entry name" value="FecA-like"/>
</dbReference>
<keyword evidence="10 16" id="KW-0798">TonB box</keyword>
<keyword evidence="5" id="KW-0410">Iron transport</keyword>
<dbReference type="PROSITE" id="PS52016">
    <property type="entry name" value="TONB_DEPENDENT_REC_3"/>
    <property type="match status" value="1"/>
</dbReference>
<comment type="caution">
    <text evidence="19">The sequence shown here is derived from an EMBL/GenBank/DDBJ whole genome shotgun (WGS) entry which is preliminary data.</text>
</comment>
<evidence type="ECO:0000256" key="10">
    <source>
        <dbReference type="ARBA" id="ARBA00023077"/>
    </source>
</evidence>
<dbReference type="Gene3D" id="2.40.170.20">
    <property type="entry name" value="TonB-dependent receptor, beta-barrel domain"/>
    <property type="match status" value="1"/>
</dbReference>
<dbReference type="GO" id="GO:0015891">
    <property type="term" value="P:siderophore transport"/>
    <property type="evidence" value="ECO:0007669"/>
    <property type="project" value="InterPro"/>
</dbReference>
<keyword evidence="3 14" id="KW-0813">Transport</keyword>
<dbReference type="Pfam" id="PF07660">
    <property type="entry name" value="STN"/>
    <property type="match status" value="1"/>
</dbReference>
<protein>
    <submittedName>
        <fullName evidence="19">TonB-dependent siderophore receptor</fullName>
    </submittedName>
</protein>
<dbReference type="PANTHER" id="PTHR30442">
    <property type="entry name" value="IRON III DICITRATE TRANSPORT PROTEIN FECA"/>
    <property type="match status" value="1"/>
</dbReference>
<dbReference type="GO" id="GO:0038023">
    <property type="term" value="F:signaling receptor activity"/>
    <property type="evidence" value="ECO:0007669"/>
    <property type="project" value="InterPro"/>
</dbReference>
<dbReference type="InterPro" id="IPR036942">
    <property type="entry name" value="Beta-barrel_TonB_sf"/>
</dbReference>
<dbReference type="Gene3D" id="2.170.130.10">
    <property type="entry name" value="TonB-dependent receptor, plug domain"/>
    <property type="match status" value="1"/>
</dbReference>